<organism evidence="3 4">
    <name type="scientific">Streptomyces griseosporeus</name>
    <dbReference type="NCBI Taxonomy" id="1910"/>
    <lineage>
        <taxon>Bacteria</taxon>
        <taxon>Bacillati</taxon>
        <taxon>Actinomycetota</taxon>
        <taxon>Actinomycetes</taxon>
        <taxon>Kitasatosporales</taxon>
        <taxon>Streptomycetaceae</taxon>
        <taxon>Streptomyces</taxon>
    </lineage>
</organism>
<evidence type="ECO:0000313" key="3">
    <source>
        <dbReference type="EMBL" id="MEV8460025.1"/>
    </source>
</evidence>
<reference evidence="3 4" key="1">
    <citation type="submission" date="2024-06" db="EMBL/GenBank/DDBJ databases">
        <title>The Natural Products Discovery Center: Release of the First 8490 Sequenced Strains for Exploring Actinobacteria Biosynthetic Diversity.</title>
        <authorList>
            <person name="Kalkreuter E."/>
            <person name="Kautsar S.A."/>
            <person name="Yang D."/>
            <person name="Bader C.D."/>
            <person name="Teijaro C.N."/>
            <person name="Fluegel L."/>
            <person name="Davis C.M."/>
            <person name="Simpson J.R."/>
            <person name="Lauterbach L."/>
            <person name="Steele A.D."/>
            <person name="Gui C."/>
            <person name="Meng S."/>
            <person name="Li G."/>
            <person name="Viehrig K."/>
            <person name="Ye F."/>
            <person name="Su P."/>
            <person name="Kiefer A.F."/>
            <person name="Nichols A."/>
            <person name="Cepeda A.J."/>
            <person name="Yan W."/>
            <person name="Fan B."/>
            <person name="Jiang Y."/>
            <person name="Adhikari A."/>
            <person name="Zheng C.-J."/>
            <person name="Schuster L."/>
            <person name="Cowan T.M."/>
            <person name="Smanski M.J."/>
            <person name="Chevrette M.G."/>
            <person name="De Carvalho L.P.S."/>
            <person name="Shen B."/>
        </authorList>
    </citation>
    <scope>NUCLEOTIDE SEQUENCE [LARGE SCALE GENOMIC DNA]</scope>
    <source>
        <strain evidence="3 4">NPDC052360</strain>
    </source>
</reference>
<evidence type="ECO:0008006" key="5">
    <source>
        <dbReference type="Google" id="ProtNLM"/>
    </source>
</evidence>
<evidence type="ECO:0000256" key="1">
    <source>
        <dbReference type="SAM" id="MobiDB-lite"/>
    </source>
</evidence>
<keyword evidence="4" id="KW-1185">Reference proteome</keyword>
<evidence type="ECO:0000256" key="2">
    <source>
        <dbReference type="SAM" id="SignalP"/>
    </source>
</evidence>
<evidence type="ECO:0000313" key="4">
    <source>
        <dbReference type="Proteomes" id="UP001553148"/>
    </source>
</evidence>
<feature type="region of interest" description="Disordered" evidence="1">
    <location>
        <begin position="73"/>
        <end position="113"/>
    </location>
</feature>
<comment type="caution">
    <text evidence="3">The sequence shown here is derived from an EMBL/GenBank/DDBJ whole genome shotgun (WGS) entry which is preliminary data.</text>
</comment>
<proteinExistence type="predicted"/>
<feature type="compositionally biased region" description="Polar residues" evidence="1">
    <location>
        <begin position="74"/>
        <end position="86"/>
    </location>
</feature>
<dbReference type="Gene3D" id="2.50.20.20">
    <property type="match status" value="1"/>
</dbReference>
<gene>
    <name evidence="3" type="ORF">AB0470_10820</name>
</gene>
<feature type="compositionally biased region" description="Low complexity" evidence="1">
    <location>
        <begin position="26"/>
        <end position="44"/>
    </location>
</feature>
<feature type="chain" id="PRO_5046475567" description="Lipoprotein" evidence="2">
    <location>
        <begin position="25"/>
        <end position="283"/>
    </location>
</feature>
<dbReference type="PROSITE" id="PS51257">
    <property type="entry name" value="PROKAR_LIPOPROTEIN"/>
    <property type="match status" value="1"/>
</dbReference>
<sequence length="283" mass="29235">MRPRTAAMASLALLALTGCTGGGGAPASAPTAQGKAPAASAAPGPRTPEEYLARAKAVLAEEQGWTFAVRGSEALTSPGGSSSASYEATVDRSQLPPALHSSGTTHAKGADKPEEVYVVDGTVYVKKGGRDARWKSGPPTDPEMANAVEDPAAALEGYAEGASGPLSVTRTGAGVELRAAAGPAALSAVRDRPLVRKAVRELAPALEQLRAAGIAAPDSRIRLESAEEVLTLDPATYRLTAHRFRCVFRIPYGGQEMRYSQEVTSETTGVFMGTIALPPGARR</sequence>
<feature type="region of interest" description="Disordered" evidence="1">
    <location>
        <begin position="22"/>
        <end position="46"/>
    </location>
</feature>
<keyword evidence="2" id="KW-0732">Signal</keyword>
<dbReference type="Proteomes" id="UP001553148">
    <property type="component" value="Unassembled WGS sequence"/>
</dbReference>
<dbReference type="RefSeq" id="WP_162655610.1">
    <property type="nucleotide sequence ID" value="NZ_JBFAUJ010000004.1"/>
</dbReference>
<accession>A0ABV3KL53</accession>
<feature type="signal peptide" evidence="2">
    <location>
        <begin position="1"/>
        <end position="24"/>
    </location>
</feature>
<name>A0ABV3KL53_STRGS</name>
<protein>
    <recommendedName>
        <fullName evidence="5">Lipoprotein</fullName>
    </recommendedName>
</protein>
<dbReference type="EMBL" id="JBFAUJ010000004">
    <property type="protein sequence ID" value="MEV8460025.1"/>
    <property type="molecule type" value="Genomic_DNA"/>
</dbReference>